<feature type="coiled-coil region" evidence="7">
    <location>
        <begin position="835"/>
        <end position="862"/>
    </location>
</feature>
<evidence type="ECO:0000313" key="10">
    <source>
        <dbReference type="Proteomes" id="UP001165289"/>
    </source>
</evidence>
<dbReference type="GO" id="GO:0016887">
    <property type="term" value="F:ATP hydrolysis activity"/>
    <property type="evidence" value="ECO:0007669"/>
    <property type="project" value="InterPro"/>
</dbReference>
<sequence length="4433" mass="511903">MCQHFLEDPQHLPLSALMSVLLFRFNRSSPKKDFKLMTEIFKFLSAAFTNKSPVFDFDEINRLNFLTLTYISNTIQYFNLESFKLSIKLLSQGLLYFDSNSTDPLLISTEDLSKFFNSVKLWNSRNIIKDKMTYKDYLSEVNFWEDFLKKYTFPKLISLLHLIEEFLVDRFKSSEIRDQYIIDIFLQLHKENNYSNVLEEVFLKELTSRLHAIAPGEKSTFINQLYDQLSDPGQLERVINIFSKILLDERRVFEENQILHLFTWTTWETYFGLLNFNISEEVISKDAKNMLDSALEQFKLLCSDINTLTITFNIMKLISQKKKYFLNLTKINSKIVNNKHIEQNLDACLNRYNWILDQRNLLKLLHDFLENFPNINNATVSDFLAIDFEVKSLSDICIPKGTSFSFSPNSIQINEIVGFPNLKSLCQVCDSLRNSKIILKIFNRFIDEKVITLHTPLEIQVFFEEIWEPAWDSCIQILQQLSDESIIISDMCEYFDSSQDIFMIKAELNQLEAGCKNYRSDSRKVKHLNSCADKILLYFNLQQCSEAAILINKLKDALSIKMEYDTIKNLENSKDTFYNEELSKVNDKVGGIKADLSNLTKSNLDVLEAFIDRISFVKWIRDNLNDLNELKTFVDISLTTCGGNPVDIDRITCLSSVCTNFAPLIFRIKEKTKYKTLIARCKEVIRNVENNNDLTKLLRQVGKSVTFWEEMKRSHGSVEETTLMQLNSIFNSGKFCLKVGESLNLCDIVSLSVEREEYDNRIYKLEQLNDFRSKVMLVVSKFEQNTQTDSYDNSQLFTHKFDLISEIATIVIQLIETGCQSLHNYELTSNVAEDVRTLLEERSILSNKLKNWRQNLEEARDKHYFLNYYTISQLVSLQKGIVSFTSDREDSDLEQLYHLLGLINQEVTMEEIQQALKVIGINCNDRSKRIHLESSSKSKQHFSSQSLHSVIRNKHPHKYPAHSMDTTVSRSFIQTIQDEIEFPNTFSLTEKEIAESVSKGGDISLNLTIKGIIELKKDQNPIISGESLLDWCILNETFGDVNPNFEVLNSDTDVVKISTCTEIPSNESNTDFHQLGLFLDNIYLSCKTKIRAKRELPFCNMKSGTPNLVVVPPLDLFEFVLSLYVSENDKLPLPFYHEVLICTTHTKLEEIEIFWRRSMKIPDNKNMYLFCMIGIENLDYDVAVQAVTKFKFIQQKLKSTEGYKLVLVCSEEKEEYSYMAAAFEQYKIPILTTICSDDVKRFMTQRLSFLPRYNTLNGRAAWEVDKGRYRVRLVVSDSVGAGKSLYIYNLKSDMLNMRVVSNEEIEHAAVTVAIHGKEASEDNLAEQLLKSRICKLEHGVMFHIDVASTVQLNLEPIFFKLLLLGSICKRSGELWHCRSTDYYVIEMTLASGLGETLQFTNLYPKVHCLQPYEALYTQVDSKKQTIDLEELTCEKYQRVNAYLQQLEISQEFGNFTFNPSETFHRVDLLNALRIFLKFCGVSRPSWAEVRNFITFLDKQLSDCDNSDYCNGVMAQEWRGFKNFVVKFMINMSRDFATPSLKSDSEQNSHNPLTKFEIAERRRWENNSHPYIFFHPDRHTMTFLGFHISNQGDLIDFDDPTVVIERNIMQPGLVQILTANRVDLKENYHRLDKIEKIMKIAGVMDIDLIADPDPGYVLTLDNMRKILAILMRFRCNIPVVVMGETGCGKTRLIQFMCSLQALQYGTKNMLILKVHGGTTELDVIQMVEEAENLAKKNFSEHKIDTVLFFDEANTSPAIGLIKEIMCDRRMYGRHISSNIGLQFIAACNPYRKHTKEMLNKLSCAGLGFFTKASQTMDRLVNIPLRELVYRVMDLPASLGPLVWDFGQLSRKIEKTYTMEIIMKHLKSSSIEFPYDVVKMICEVLAGAQNYMRKRKDECSFVSLRDVERAMRVMIWFYSNLHHFQSSSDMDNSQLDEYQQSIKYVNVIDPKINGIDHVTYSLILSLAVCYRARLQERKQFDKTIIKLFTSPLTEFNNYTIIHQEVDRCQRLILEEMSVGANIAHNKALKENVFMMFVCIELKIPLFVIGKPGSSKSLAKSIISNSMQGSRSPDGSILQNFKQIQIMSYQCSQLSTADGIIGVFKSCRSLQRKTGSNKFAACVVLDEVGLAEDSPLLPLKVLHPLLEDNSYGSEEIENELNESDLLSMEMNVMREETRSAKDDVDDTKDRVAFIGISNWSLDPAKMNRGIMVSRGDPDLDELVDSARGICQSKRDTGPINKSIEKRIKHLANAYHKLTSKMVSEKSREYFGLRDFYSLIKMLVFICHDANTTLNRTILQHAVKRNFGGVSDVDPVKVFEETVKLPKGDNEKGPNSSLLGLISANLTNLSRSFHGETRYLLLLTENYAALNILLHSPDMWPKKEYAEDIRVIFGSSFPCDQEYSVVCRNINRIKVCMETGKTIILLNLENLYESLYDALNQYYMEMNNQRYVDLGLGTHRMKCRVHNDFKLIVVADKETVQERFPTPLINRLEKHFLTMATVLSKEGVCISELLSNWAKDFATLDDSHFLAFQRRCDFSEGDCFIGFHNDTPSSIVFHVMKEMYPDVEDNDRSVDRVAVLERSQTMLLKMATTDAVLRVENSHLSFISERITTEYFKLQQSSLEEYLRHILDDIYGNETGAHLTLATTHSRLLTDRDIGQLRDRLSSGRECIDISSLSLQQFQSEQQYTREIHEFLSRSPELNNRKILLIQCEKGADNAKLIACARHKTVDELKDWKEEKSQFRFEVCLIFLIQLCREAHGSKFVSFCGGPWNTVHIDDIRSLDYTELPPISDLNGKQIYELFGGDQMETESPLYALCPKAKLKNCIQPAASRLDDSNGSEERIVGRIRDILLLTDNNNDFVTILCQRLTNLLKERHDSTYETNIDWLRQTANCGEDIQSSGTFRKAVNLRINNAIIPLLAELIAVMDRNGNLELALNNQDVPVSLVNLWYDIFRDDLLLVLKYKDIMSLNTLQPRIRVPVLNDGASGNYFTAHFPFSWLVNQCASDVLSQTKNLAGTCPDGFWMRFESLFSNTPLGQMIINNLLINDDNSQLFQHYLRDFIFMSIYPRDLNQFEVYEFVILNCIRNYIPIDGMEEDPSNYYDDKLSIPKIHCAYEDSKQLLDLLKQAFSYDERLAAKLNAVIAVLKEKRDKKLQCLELVLLEEIITVCSHKAECTASNKLAEKYVSDIIQWQSVIERGLSFNQLDNSSEELRLSIRYKWNRIVAVQLFISHCSLGDEFHVTETSISRLYMVLGECPDFASAEVITRVLSILSNCLKRMSQKSSEIQSIFKNHATRFFIRILTDLTFKYLRKGDKNSDLIKLLMGFVSLDEKNSRILNSDTGNINIFTKEGLDPSPAFRTFLLQLLIKHRQDVFKEHITDYLRDTVSTYTDNLLKRDLFLLIIQSIEDSLYQQYKQESNLLEFMHYQIRNVTIRYLANDTISYEWLEKIATLRFMCMHTSHWIIECYDLLSTHDNIQLQNYVLVERLRLINMFKDICLLEGYEDLHIFLLKNIYHQLGSDTLHVITRCSECVWIIPEHVMHKMSQLPAIIPDYFIIYGEDYLRITSAVEQVNLLQSKHAFSQFFNSETKPDPSLTECLIYSIFQEVTKYFKNQDPKDSQSLDQVLLTVKKFINTGPLHMTSELKDLAIQITTNNFGDGHLRNLELKHNSNNHELFLIRLIFHGAVMLSCGKYHKLFQPIALLYSNPQSLRGRLFPTMMDDQFIYTKSSMTETGQWYQCPKGHPYFIGDCGRPSVTDICPDCRSAIGGAGYMLEARNTTVDIARDETKSGYLLRRVNNDKKDVTSGERSLDPAAVKIIRILMDISFIWSSCSKHSRIQVLLSLVNRIDESTLLPTFFYQHLEKDIKDLAVLIGQNFEEATFLIHLIVKLLMQTARETCKIPTKLTGRELRDQWEKEFDKKFIRPVLSSLHTDVHRQMEQVLSEKRIANNPLLRIVYEREEPEPNNILPHLWRYRTIVSLEHFSQSFSTADINTKHNCPLVDKFLREERKLFVTRYLPDIVHLQRKVRDRLLHRLDRREATATTIKDFLTKISISDKKESEELGKLIESMATAWSMIGEDVRNNGRLRMDEALKQEEITPATSLAYLLPSSTAEGVLITSLTDYLVLIHNSFVHTYIDRVNGSRSGKIALHQLDASHVIEYDDYLQPMLLAHSHYSLALGQGSHVKYDFEGVEKQFMDQFIQSKPLIMAEHLRFEYTREAYCLDVFEQVRHKVKQTEVKEMLWRAILEDLDSLEVVSDVLRVLDVVIGILSSAGGDSEQKLSSYLYDVLKYSPVSHGAGPLQSRRAEAVLYLKHIISFWNLLSIEKARKLSILGQIPFSSLSDEFQEDLSMEDKMQIELCCEKFSVEKVLTYLHEFILFFVREKGPDQRNYGLKESIIIEAEEKGSKLPEGFSHFPDRIKLSQCAAFWAVLARKEFLLL</sequence>
<dbReference type="InterPro" id="IPR027417">
    <property type="entry name" value="P-loop_NTPase"/>
</dbReference>
<evidence type="ECO:0000256" key="3">
    <source>
        <dbReference type="ARBA" id="ARBA00022723"/>
    </source>
</evidence>
<dbReference type="InterPro" id="IPR031248">
    <property type="entry name" value="RNF213"/>
</dbReference>
<dbReference type="Pfam" id="PF20173">
    <property type="entry name" value="ZnF_RZ-type"/>
    <property type="match status" value="1"/>
</dbReference>
<evidence type="ECO:0000256" key="1">
    <source>
        <dbReference type="ARBA" id="ARBA00004496"/>
    </source>
</evidence>
<dbReference type="EMBL" id="JAKMXF010000299">
    <property type="protein sequence ID" value="KAI6652351.1"/>
    <property type="molecule type" value="Genomic_DNA"/>
</dbReference>
<dbReference type="GO" id="GO:0008270">
    <property type="term" value="F:zinc ion binding"/>
    <property type="evidence" value="ECO:0007669"/>
    <property type="project" value="UniProtKB-KW"/>
</dbReference>
<comment type="subcellular location">
    <subcellularLocation>
        <location evidence="1">Cytoplasm</location>
    </subcellularLocation>
</comment>
<dbReference type="GO" id="GO:0004842">
    <property type="term" value="F:ubiquitin-protein transferase activity"/>
    <property type="evidence" value="ECO:0007669"/>
    <property type="project" value="InterPro"/>
</dbReference>
<dbReference type="PANTHER" id="PTHR22605">
    <property type="entry name" value="RZ-TYPE DOMAIN-CONTAINING PROTEIN"/>
    <property type="match status" value="1"/>
</dbReference>
<evidence type="ECO:0000256" key="2">
    <source>
        <dbReference type="ARBA" id="ARBA00022490"/>
    </source>
</evidence>
<dbReference type="GO" id="GO:0005737">
    <property type="term" value="C:cytoplasm"/>
    <property type="evidence" value="ECO:0007669"/>
    <property type="project" value="UniProtKB-SubCell"/>
</dbReference>
<keyword evidence="4" id="KW-0863">Zinc-finger</keyword>
<evidence type="ECO:0000313" key="9">
    <source>
        <dbReference type="EMBL" id="KAI6652351.1"/>
    </source>
</evidence>
<dbReference type="PROSITE" id="PS51981">
    <property type="entry name" value="ZF_RZ"/>
    <property type="match status" value="1"/>
</dbReference>
<evidence type="ECO:0000256" key="4">
    <source>
        <dbReference type="ARBA" id="ARBA00022771"/>
    </source>
</evidence>
<dbReference type="SMART" id="SM00382">
    <property type="entry name" value="AAA"/>
    <property type="match status" value="2"/>
</dbReference>
<keyword evidence="6" id="KW-0391">Immunity</keyword>
<reference evidence="9 10" key="1">
    <citation type="journal article" date="2023" name="BMC Biol.">
        <title>The compact genome of the sponge Oopsacas minuta (Hexactinellida) is lacking key metazoan core genes.</title>
        <authorList>
            <person name="Santini S."/>
            <person name="Schenkelaars Q."/>
            <person name="Jourda C."/>
            <person name="Duchesne M."/>
            <person name="Belahbib H."/>
            <person name="Rocher C."/>
            <person name="Selva M."/>
            <person name="Riesgo A."/>
            <person name="Vervoort M."/>
            <person name="Leys S.P."/>
            <person name="Kodjabachian L."/>
            <person name="Le Bivic A."/>
            <person name="Borchiellini C."/>
            <person name="Claverie J.M."/>
            <person name="Renard E."/>
        </authorList>
    </citation>
    <scope>NUCLEOTIDE SEQUENCE [LARGE SCALE GENOMIC DNA]</scope>
    <source>
        <strain evidence="9">SPO-2</strain>
    </source>
</reference>
<evidence type="ECO:0000256" key="5">
    <source>
        <dbReference type="ARBA" id="ARBA00022833"/>
    </source>
</evidence>
<dbReference type="SUPFAM" id="SSF52540">
    <property type="entry name" value="P-loop containing nucleoside triphosphate hydrolases"/>
    <property type="match status" value="1"/>
</dbReference>
<gene>
    <name evidence="9" type="ORF">LOD99_7365</name>
</gene>
<comment type="caution">
    <text evidence="9">The sequence shown here is derived from an EMBL/GenBank/DDBJ whole genome shotgun (WGS) entry which is preliminary data.</text>
</comment>
<dbReference type="InterPro" id="IPR046439">
    <property type="entry name" value="ZF_RZ_dom"/>
</dbReference>
<keyword evidence="5" id="KW-0862">Zinc</keyword>
<dbReference type="PANTHER" id="PTHR22605:SF16">
    <property type="entry name" value="E3 UBIQUITIN-PROTEIN LIGASE RNF213"/>
    <property type="match status" value="1"/>
</dbReference>
<keyword evidence="7" id="KW-0175">Coiled coil</keyword>
<keyword evidence="2" id="KW-0963">Cytoplasm</keyword>
<organism evidence="9 10">
    <name type="scientific">Oopsacas minuta</name>
    <dbReference type="NCBI Taxonomy" id="111878"/>
    <lineage>
        <taxon>Eukaryota</taxon>
        <taxon>Metazoa</taxon>
        <taxon>Porifera</taxon>
        <taxon>Hexactinellida</taxon>
        <taxon>Hexasterophora</taxon>
        <taxon>Lyssacinosida</taxon>
        <taxon>Leucopsacidae</taxon>
        <taxon>Oopsacas</taxon>
    </lineage>
</organism>
<name>A0AAV7JUM4_9METZ</name>
<accession>A0AAV7JUM4</accession>
<protein>
    <submittedName>
        <fullName evidence="9">E3 ubiquitin-protein ligase</fullName>
    </submittedName>
</protein>
<evidence type="ECO:0000256" key="6">
    <source>
        <dbReference type="ARBA" id="ARBA00022859"/>
    </source>
</evidence>
<feature type="domain" description="RZ-type" evidence="8">
    <location>
        <begin position="3713"/>
        <end position="3784"/>
    </location>
</feature>
<keyword evidence="10" id="KW-1185">Reference proteome</keyword>
<dbReference type="GO" id="GO:0002376">
    <property type="term" value="P:immune system process"/>
    <property type="evidence" value="ECO:0007669"/>
    <property type="project" value="UniProtKB-KW"/>
</dbReference>
<proteinExistence type="predicted"/>
<evidence type="ECO:0000256" key="7">
    <source>
        <dbReference type="SAM" id="Coils"/>
    </source>
</evidence>
<dbReference type="Gene3D" id="3.40.50.300">
    <property type="entry name" value="P-loop containing nucleotide triphosphate hydrolases"/>
    <property type="match status" value="1"/>
</dbReference>
<evidence type="ECO:0000259" key="8">
    <source>
        <dbReference type="PROSITE" id="PS51981"/>
    </source>
</evidence>
<dbReference type="Proteomes" id="UP001165289">
    <property type="component" value="Unassembled WGS sequence"/>
</dbReference>
<dbReference type="InterPro" id="IPR003593">
    <property type="entry name" value="AAA+_ATPase"/>
</dbReference>
<keyword evidence="3" id="KW-0479">Metal-binding</keyword>